<comment type="caution">
    <text evidence="1">The sequence shown here is derived from an EMBL/GenBank/DDBJ whole genome shotgun (WGS) entry which is preliminary data.</text>
</comment>
<evidence type="ECO:0000313" key="1">
    <source>
        <dbReference type="EMBL" id="KKU62629.1"/>
    </source>
</evidence>
<dbReference type="AlphaFoldDB" id="A0A0G1RZE6"/>
<dbReference type="STRING" id="1618364.UX86_C0045G0009"/>
<gene>
    <name evidence="1" type="ORF">UX86_C0045G0009</name>
</gene>
<dbReference type="Proteomes" id="UP000034502">
    <property type="component" value="Unassembled WGS sequence"/>
</dbReference>
<reference evidence="1 2" key="1">
    <citation type="journal article" date="2015" name="Nature">
        <title>rRNA introns, odd ribosomes, and small enigmatic genomes across a large radiation of phyla.</title>
        <authorList>
            <person name="Brown C.T."/>
            <person name="Hug L.A."/>
            <person name="Thomas B.C."/>
            <person name="Sharon I."/>
            <person name="Castelle C.J."/>
            <person name="Singh A."/>
            <person name="Wilkins M.J."/>
            <person name="Williams K.H."/>
            <person name="Banfield J.F."/>
        </authorList>
    </citation>
    <scope>NUCLEOTIDE SEQUENCE [LARGE SCALE GENOMIC DNA]</scope>
</reference>
<proteinExistence type="predicted"/>
<evidence type="ECO:0000313" key="2">
    <source>
        <dbReference type="Proteomes" id="UP000034502"/>
    </source>
</evidence>
<dbReference type="EMBL" id="LCNU01000045">
    <property type="protein sequence ID" value="KKU62629.1"/>
    <property type="molecule type" value="Genomic_DNA"/>
</dbReference>
<accession>A0A0G1RZE6</accession>
<organism evidence="1 2">
    <name type="scientific">Candidatus Amesbacteria bacterium GW2011_GWC1_47_15</name>
    <dbReference type="NCBI Taxonomy" id="1618364"/>
    <lineage>
        <taxon>Bacteria</taxon>
        <taxon>Candidatus Amesiibacteriota</taxon>
    </lineage>
</organism>
<protein>
    <submittedName>
        <fullName evidence="1">Uncharacterized protein</fullName>
    </submittedName>
</protein>
<name>A0A0G1RZE6_9BACT</name>
<sequence length="182" mass="21372">MSPETNEMSDFDSRREQLRRSQMIAQRRELLRLHPELHRTLDLEKLRQVVDFDEIRVAAGSSVARNEAIEGSDIDGAMVITRRPVKLISRLRFVRELRLQSFRAADISELQAAARRYERKSSSRPDDSWFLSEEHRELFRQKEEAEATLVRFYSRRQIQTHLKNKDFPGSGDLVYRTGAVIK</sequence>